<accession>A0A6I4V328</accession>
<reference evidence="2 3" key="1">
    <citation type="submission" date="2019-12" db="EMBL/GenBank/DDBJ databases">
        <title>Genomic-based taxomic classification of the family Erythrobacteraceae.</title>
        <authorList>
            <person name="Xu L."/>
        </authorList>
    </citation>
    <scope>NUCLEOTIDE SEQUENCE [LARGE SCALE GENOMIC DNA]</scope>
    <source>
        <strain evidence="2 3">SW-109</strain>
    </source>
</reference>
<proteinExistence type="predicted"/>
<evidence type="ECO:0000313" key="2">
    <source>
        <dbReference type="EMBL" id="MXP48303.1"/>
    </source>
</evidence>
<feature type="signal peptide" evidence="1">
    <location>
        <begin position="1"/>
        <end position="21"/>
    </location>
</feature>
<keyword evidence="1" id="KW-0732">Signal</keyword>
<feature type="chain" id="PRO_5026151595" description="Fimbrial protein" evidence="1">
    <location>
        <begin position="22"/>
        <end position="134"/>
    </location>
</feature>
<comment type="caution">
    <text evidence="2">The sequence shown here is derived from an EMBL/GenBank/DDBJ whole genome shotgun (WGS) entry which is preliminary data.</text>
</comment>
<dbReference type="EMBL" id="WTYP01000002">
    <property type="protein sequence ID" value="MXP48303.1"/>
    <property type="molecule type" value="Genomic_DNA"/>
</dbReference>
<evidence type="ECO:0008006" key="4">
    <source>
        <dbReference type="Google" id="ProtNLM"/>
    </source>
</evidence>
<name>A0A6I4V328_9SPHN</name>
<dbReference type="Proteomes" id="UP000471435">
    <property type="component" value="Unassembled WGS sequence"/>
</dbReference>
<protein>
    <recommendedName>
        <fullName evidence="4">Fimbrial protein</fullName>
    </recommendedName>
</protein>
<dbReference type="OrthoDB" id="7189339at2"/>
<evidence type="ECO:0000256" key="1">
    <source>
        <dbReference type="SAM" id="SignalP"/>
    </source>
</evidence>
<dbReference type="AlphaFoldDB" id="A0A6I4V328"/>
<sequence>MYSKLVSLGAAACVLASPAAAATYGVKLQGFVPVTCNVSTQNAVVNVNADMVEIGQVREFCNNAAGYTVHLDYNQSMTGAKLLVSGREIDLTDAGTVAFATEANAAIKTRDLSLDLAGVENLDNLQISFRISPR</sequence>
<evidence type="ECO:0000313" key="3">
    <source>
        <dbReference type="Proteomes" id="UP000471435"/>
    </source>
</evidence>
<keyword evidence="3" id="KW-1185">Reference proteome</keyword>
<dbReference type="RefSeq" id="WP_160731497.1">
    <property type="nucleotide sequence ID" value="NZ_CANLWR010000002.1"/>
</dbReference>
<organism evidence="2 3">
    <name type="scientific">Pontixanthobacter luteolus</name>
    <dbReference type="NCBI Taxonomy" id="295089"/>
    <lineage>
        <taxon>Bacteria</taxon>
        <taxon>Pseudomonadati</taxon>
        <taxon>Pseudomonadota</taxon>
        <taxon>Alphaproteobacteria</taxon>
        <taxon>Sphingomonadales</taxon>
        <taxon>Erythrobacteraceae</taxon>
        <taxon>Pontixanthobacter</taxon>
    </lineage>
</organism>
<gene>
    <name evidence="2" type="ORF">GRI43_12980</name>
</gene>